<proteinExistence type="predicted"/>
<gene>
    <name evidence="2" type="ORF">LSP00402_LOCUS6274</name>
</gene>
<evidence type="ECO:0000256" key="1">
    <source>
        <dbReference type="SAM" id="Phobius"/>
    </source>
</evidence>
<evidence type="ECO:0000313" key="2">
    <source>
        <dbReference type="EMBL" id="CAD9756606.1"/>
    </source>
</evidence>
<accession>A0A7S2TL00</accession>
<feature type="transmembrane region" description="Helical" evidence="1">
    <location>
        <begin position="148"/>
        <end position="169"/>
    </location>
</feature>
<dbReference type="EMBL" id="HBHP01010181">
    <property type="protein sequence ID" value="CAD9756606.1"/>
    <property type="molecule type" value="Transcribed_RNA"/>
</dbReference>
<reference evidence="2" key="1">
    <citation type="submission" date="2021-01" db="EMBL/GenBank/DDBJ databases">
        <authorList>
            <person name="Corre E."/>
            <person name="Pelletier E."/>
            <person name="Niang G."/>
            <person name="Scheremetjew M."/>
            <person name="Finn R."/>
            <person name="Kale V."/>
            <person name="Holt S."/>
            <person name="Cochrane G."/>
            <person name="Meng A."/>
            <person name="Brown T."/>
            <person name="Cohen L."/>
        </authorList>
    </citation>
    <scope>NUCLEOTIDE SEQUENCE</scope>
    <source>
        <strain evidence="2">CCMP622</strain>
    </source>
</reference>
<sequence>MTRRMPVGNWIVLSSMATECPLRFPTGAAEVAAEAEAVDTEEEGDTAVVRDTADPEAEAAVVAADDDETAAETGTGTAIIPEIGAAVAAVEMMMTMGTAAVAAVTTTMLTGRGAETVMKTTGVRTMERTTGAMTMTGARMMTTDARTMTVVMMIAGKMMMAIRMIAATIKSQFPRFRKHSIAHRPASSSCMQEAE</sequence>
<keyword evidence="1" id="KW-0472">Membrane</keyword>
<keyword evidence="1" id="KW-1133">Transmembrane helix</keyword>
<name>A0A7S2TL00_9EUKA</name>
<keyword evidence="1" id="KW-0812">Transmembrane</keyword>
<organism evidence="2">
    <name type="scientific">Lotharella oceanica</name>
    <dbReference type="NCBI Taxonomy" id="641309"/>
    <lineage>
        <taxon>Eukaryota</taxon>
        <taxon>Sar</taxon>
        <taxon>Rhizaria</taxon>
        <taxon>Cercozoa</taxon>
        <taxon>Chlorarachniophyceae</taxon>
        <taxon>Lotharella</taxon>
    </lineage>
</organism>
<protein>
    <submittedName>
        <fullName evidence="2">Uncharacterized protein</fullName>
    </submittedName>
</protein>
<dbReference type="AlphaFoldDB" id="A0A7S2TL00"/>